<sequence length="467" mass="50167" precursor="true">MIRRSMQIAVLVAVGPMGAVTAFAQAGGPVTVIRNATVLTVTRGTIEKGTIVIRDGKIAAVGTNVDVPRGATEIDATGLFVMPGIIDAHSHIAIDGAVNESSLSVTSMVGVADVLNPKDIDIYRGLAGGVTSANVLHGSANAIGGKNAVIKLRWGKDAHGLLFEGAPPGIKFALGENPKRASAGGNNADRRYPATRMGVMDVIREAFVEARTYQGKWRAYDAAVKAGDRTAAAPSRDLRLEPLVEVLEGKRLVHAHSYRADEILQLLRIAEEFKFRIATLQHVLEGYKVADEIAKHGAGASTFSDWWAYKVEAYDATPYNPALMTQRGVLVSINSDSAEEHRHLNQEAAKAMKYGGLTEEQALKLVTINPATQLGIDKRVGSIEVGKDADLAIYTAHPLSTFAIPRQVLVDGVVYFDREKDLQQREVRARQKQALKDKENAGSTPARPTAPDTTPKAETTPGSEEKR</sequence>
<name>A0A143PNU0_LUTPR</name>
<dbReference type="RefSeq" id="WP_234800447.1">
    <property type="nucleotide sequence ID" value="NZ_CP015136.1"/>
</dbReference>
<gene>
    <name evidence="4" type="ORF">LuPra_03557</name>
</gene>
<reference evidence="5" key="2">
    <citation type="submission" date="2016-04" db="EMBL/GenBank/DDBJ databases">
        <title>First Complete Genome Sequence of a Subdivision 6 Acidobacterium.</title>
        <authorList>
            <person name="Huang S."/>
            <person name="Vieira S."/>
            <person name="Bunk B."/>
            <person name="Riedel T."/>
            <person name="Sproeer C."/>
            <person name="Overmann J."/>
        </authorList>
    </citation>
    <scope>NUCLEOTIDE SEQUENCE [LARGE SCALE GENOMIC DNA]</scope>
    <source>
        <strain evidence="5">DSM 100886 HEG_-6_39</strain>
    </source>
</reference>
<feature type="region of interest" description="Disordered" evidence="1">
    <location>
        <begin position="426"/>
        <end position="467"/>
    </location>
</feature>
<feature type="compositionally biased region" description="Basic and acidic residues" evidence="1">
    <location>
        <begin position="426"/>
        <end position="440"/>
    </location>
</feature>
<evidence type="ECO:0000313" key="5">
    <source>
        <dbReference type="Proteomes" id="UP000076079"/>
    </source>
</evidence>
<keyword evidence="4" id="KW-0378">Hydrolase</keyword>
<dbReference type="InterPro" id="IPR051781">
    <property type="entry name" value="Metallo-dep_Hydrolase"/>
</dbReference>
<dbReference type="PANTHER" id="PTHR43135:SF3">
    <property type="entry name" value="ALPHA-D-RIBOSE 1-METHYLPHOSPHONATE 5-TRIPHOSPHATE DIPHOSPHATASE"/>
    <property type="match status" value="1"/>
</dbReference>
<organism evidence="4 5">
    <name type="scientific">Luteitalea pratensis</name>
    <dbReference type="NCBI Taxonomy" id="1855912"/>
    <lineage>
        <taxon>Bacteria</taxon>
        <taxon>Pseudomonadati</taxon>
        <taxon>Acidobacteriota</taxon>
        <taxon>Vicinamibacteria</taxon>
        <taxon>Vicinamibacterales</taxon>
        <taxon>Vicinamibacteraceae</taxon>
        <taxon>Luteitalea</taxon>
    </lineage>
</organism>
<dbReference type="EC" id="3.5.2.-" evidence="4"/>
<dbReference type="Gene3D" id="3.20.20.140">
    <property type="entry name" value="Metal-dependent hydrolases"/>
    <property type="match status" value="1"/>
</dbReference>
<keyword evidence="2" id="KW-0732">Signal</keyword>
<dbReference type="CDD" id="cd01309">
    <property type="entry name" value="Met_dep_hydrolase_C"/>
    <property type="match status" value="1"/>
</dbReference>
<dbReference type="Pfam" id="PF01979">
    <property type="entry name" value="Amidohydro_1"/>
    <property type="match status" value="1"/>
</dbReference>
<feature type="signal peptide" evidence="2">
    <location>
        <begin position="1"/>
        <end position="26"/>
    </location>
</feature>
<protein>
    <submittedName>
        <fullName evidence="4">D-hydantoinase</fullName>
        <ecNumber evidence="4">3.5.2.-</ecNumber>
    </submittedName>
</protein>
<accession>A0A143PNU0</accession>
<feature type="chain" id="PRO_5007511735" evidence="2">
    <location>
        <begin position="27"/>
        <end position="467"/>
    </location>
</feature>
<dbReference type="STRING" id="1855912.LuPra_03557"/>
<dbReference type="AlphaFoldDB" id="A0A143PNU0"/>
<reference evidence="4 5" key="1">
    <citation type="journal article" date="2016" name="Genome Announc.">
        <title>First Complete Genome Sequence of a Subdivision 6 Acidobacterium Strain.</title>
        <authorList>
            <person name="Huang S."/>
            <person name="Vieira S."/>
            <person name="Bunk B."/>
            <person name="Riedel T."/>
            <person name="Sproer C."/>
            <person name="Overmann J."/>
        </authorList>
    </citation>
    <scope>NUCLEOTIDE SEQUENCE [LARGE SCALE GENOMIC DNA]</scope>
    <source>
        <strain evidence="5">DSM 100886 HEG_-6_39</strain>
    </source>
</reference>
<keyword evidence="5" id="KW-1185">Reference proteome</keyword>
<dbReference type="PATRIC" id="fig|1813736.3.peg.3764"/>
<dbReference type="Gene3D" id="2.30.40.10">
    <property type="entry name" value="Urease, subunit C, domain 1"/>
    <property type="match status" value="1"/>
</dbReference>
<dbReference type="SUPFAM" id="SSF51338">
    <property type="entry name" value="Composite domain of metallo-dependent hydrolases"/>
    <property type="match status" value="1"/>
</dbReference>
<evidence type="ECO:0000256" key="1">
    <source>
        <dbReference type="SAM" id="MobiDB-lite"/>
    </source>
</evidence>
<dbReference type="Proteomes" id="UP000076079">
    <property type="component" value="Chromosome"/>
</dbReference>
<dbReference type="InterPro" id="IPR006680">
    <property type="entry name" value="Amidohydro-rel"/>
</dbReference>
<dbReference type="SUPFAM" id="SSF51556">
    <property type="entry name" value="Metallo-dependent hydrolases"/>
    <property type="match status" value="1"/>
</dbReference>
<dbReference type="GO" id="GO:0016810">
    <property type="term" value="F:hydrolase activity, acting on carbon-nitrogen (but not peptide) bonds"/>
    <property type="evidence" value="ECO:0007669"/>
    <property type="project" value="InterPro"/>
</dbReference>
<dbReference type="KEGG" id="abac:LuPra_03557"/>
<evidence type="ECO:0000256" key="2">
    <source>
        <dbReference type="SAM" id="SignalP"/>
    </source>
</evidence>
<proteinExistence type="predicted"/>
<dbReference type="InterPro" id="IPR011059">
    <property type="entry name" value="Metal-dep_hydrolase_composite"/>
</dbReference>
<feature type="domain" description="Amidohydrolase-related" evidence="3">
    <location>
        <begin position="80"/>
        <end position="402"/>
    </location>
</feature>
<dbReference type="EMBL" id="CP015136">
    <property type="protein sequence ID" value="AMY10327.1"/>
    <property type="molecule type" value="Genomic_DNA"/>
</dbReference>
<evidence type="ECO:0000259" key="3">
    <source>
        <dbReference type="Pfam" id="PF01979"/>
    </source>
</evidence>
<dbReference type="InterPro" id="IPR032466">
    <property type="entry name" value="Metal_Hydrolase"/>
</dbReference>
<evidence type="ECO:0000313" key="4">
    <source>
        <dbReference type="EMBL" id="AMY10327.1"/>
    </source>
</evidence>
<dbReference type="PANTHER" id="PTHR43135">
    <property type="entry name" value="ALPHA-D-RIBOSE 1-METHYLPHOSPHONATE 5-TRIPHOSPHATE DIPHOSPHATASE"/>
    <property type="match status" value="1"/>
</dbReference>
<feature type="compositionally biased region" description="Low complexity" evidence="1">
    <location>
        <begin position="444"/>
        <end position="457"/>
    </location>
</feature>